<reference evidence="5 6" key="1">
    <citation type="journal article" date="2016" name="PLoS Pathog.">
        <title>Biosynthesis of antibiotic leucinostatins in bio-control fungus Purpureocillium lilacinum and their inhibition on phytophthora revealed by genome mining.</title>
        <authorList>
            <person name="Wang G."/>
            <person name="Liu Z."/>
            <person name="Lin R."/>
            <person name="Li E."/>
            <person name="Mao Z."/>
            <person name="Ling J."/>
            <person name="Yang Y."/>
            <person name="Yin W.B."/>
            <person name="Xie B."/>
        </authorList>
    </citation>
    <scope>NUCLEOTIDE SEQUENCE [LARGE SCALE GENOMIC DNA]</scope>
    <source>
        <strain evidence="5">170</strain>
    </source>
</reference>
<evidence type="ECO:0000256" key="3">
    <source>
        <dbReference type="SAM" id="MobiDB-lite"/>
    </source>
</evidence>
<keyword evidence="6" id="KW-1185">Reference proteome</keyword>
<keyword evidence="1" id="KW-0479">Metal-binding</keyword>
<evidence type="ECO:0000313" key="5">
    <source>
        <dbReference type="EMBL" id="OAQ69930.1"/>
    </source>
</evidence>
<feature type="compositionally biased region" description="Polar residues" evidence="3">
    <location>
        <begin position="408"/>
        <end position="425"/>
    </location>
</feature>
<dbReference type="Pfam" id="PF04082">
    <property type="entry name" value="Fungal_trans"/>
    <property type="match status" value="1"/>
</dbReference>
<name>A0A179FXM3_METCM</name>
<accession>A0A179FXM3</accession>
<proteinExistence type="predicted"/>
<dbReference type="Gene3D" id="4.10.240.10">
    <property type="entry name" value="Zn(2)-C6 fungal-type DNA-binding domain"/>
    <property type="match status" value="1"/>
</dbReference>
<keyword evidence="2" id="KW-0539">Nucleus</keyword>
<dbReference type="CDD" id="cd00067">
    <property type="entry name" value="GAL4"/>
    <property type="match status" value="1"/>
</dbReference>
<dbReference type="EMBL" id="LSBJ02000002">
    <property type="protein sequence ID" value="OAQ69930.1"/>
    <property type="molecule type" value="Genomic_DNA"/>
</dbReference>
<dbReference type="KEGG" id="pchm:VFPPC_13279"/>
<feature type="compositionally biased region" description="Polar residues" evidence="3">
    <location>
        <begin position="169"/>
        <end position="180"/>
    </location>
</feature>
<dbReference type="SUPFAM" id="SSF57701">
    <property type="entry name" value="Zn2/Cys6 DNA-binding domain"/>
    <property type="match status" value="1"/>
</dbReference>
<dbReference type="InterPro" id="IPR050987">
    <property type="entry name" value="AtrR-like"/>
</dbReference>
<dbReference type="InterPro" id="IPR001138">
    <property type="entry name" value="Zn2Cys6_DnaBD"/>
</dbReference>
<evidence type="ECO:0000313" key="6">
    <source>
        <dbReference type="Proteomes" id="UP000078397"/>
    </source>
</evidence>
<dbReference type="InterPro" id="IPR007219">
    <property type="entry name" value="XnlR_reg_dom"/>
</dbReference>
<dbReference type="AlphaFoldDB" id="A0A179FXM3"/>
<comment type="caution">
    <text evidence="5">The sequence shown here is derived from an EMBL/GenBank/DDBJ whole genome shotgun (WGS) entry which is preliminary data.</text>
</comment>
<dbReference type="PANTHER" id="PTHR46910">
    <property type="entry name" value="TRANSCRIPTION FACTOR PDR1"/>
    <property type="match status" value="1"/>
</dbReference>
<dbReference type="PROSITE" id="PS50048">
    <property type="entry name" value="ZN2_CY6_FUNGAL_2"/>
    <property type="match status" value="1"/>
</dbReference>
<dbReference type="GO" id="GO:0003677">
    <property type="term" value="F:DNA binding"/>
    <property type="evidence" value="ECO:0007669"/>
    <property type="project" value="InterPro"/>
</dbReference>
<dbReference type="Pfam" id="PF00172">
    <property type="entry name" value="Zn_clus"/>
    <property type="match status" value="1"/>
</dbReference>
<dbReference type="GeneID" id="28855050"/>
<feature type="domain" description="Zn(2)-C6 fungal-type" evidence="4">
    <location>
        <begin position="121"/>
        <end position="154"/>
    </location>
</feature>
<dbReference type="OrthoDB" id="2123952at2759"/>
<evidence type="ECO:0000259" key="4">
    <source>
        <dbReference type="PROSITE" id="PS50048"/>
    </source>
</evidence>
<protein>
    <submittedName>
        <fullName evidence="5">C6 transcription factor</fullName>
    </submittedName>
</protein>
<feature type="region of interest" description="Disordered" evidence="3">
    <location>
        <begin position="408"/>
        <end position="430"/>
    </location>
</feature>
<evidence type="ECO:0000256" key="1">
    <source>
        <dbReference type="ARBA" id="ARBA00022723"/>
    </source>
</evidence>
<feature type="region of interest" description="Disordered" evidence="3">
    <location>
        <begin position="156"/>
        <end position="180"/>
    </location>
</feature>
<dbReference type="SMART" id="SM00066">
    <property type="entry name" value="GAL4"/>
    <property type="match status" value="1"/>
</dbReference>
<organism evidence="5 6">
    <name type="scientific">Pochonia chlamydosporia 170</name>
    <dbReference type="NCBI Taxonomy" id="1380566"/>
    <lineage>
        <taxon>Eukaryota</taxon>
        <taxon>Fungi</taxon>
        <taxon>Dikarya</taxon>
        <taxon>Ascomycota</taxon>
        <taxon>Pezizomycotina</taxon>
        <taxon>Sordariomycetes</taxon>
        <taxon>Hypocreomycetidae</taxon>
        <taxon>Hypocreales</taxon>
        <taxon>Clavicipitaceae</taxon>
        <taxon>Pochonia</taxon>
    </lineage>
</organism>
<dbReference type="GO" id="GO:0000981">
    <property type="term" value="F:DNA-binding transcription factor activity, RNA polymerase II-specific"/>
    <property type="evidence" value="ECO:0007669"/>
    <property type="project" value="InterPro"/>
</dbReference>
<dbReference type="InterPro" id="IPR036864">
    <property type="entry name" value="Zn2-C6_fun-type_DNA-bd_sf"/>
</dbReference>
<dbReference type="GO" id="GO:0006351">
    <property type="term" value="P:DNA-templated transcription"/>
    <property type="evidence" value="ECO:0007669"/>
    <property type="project" value="InterPro"/>
</dbReference>
<dbReference type="CDD" id="cd12148">
    <property type="entry name" value="fungal_TF_MHR"/>
    <property type="match status" value="1"/>
</dbReference>
<gene>
    <name evidence="5" type="ORF">VFPPC_13279</name>
</gene>
<dbReference type="GO" id="GO:0008270">
    <property type="term" value="F:zinc ion binding"/>
    <property type="evidence" value="ECO:0007669"/>
    <property type="project" value="InterPro"/>
</dbReference>
<dbReference type="RefSeq" id="XP_018146467.1">
    <property type="nucleotide sequence ID" value="XM_018291056.1"/>
</dbReference>
<dbReference type="PANTHER" id="PTHR46910:SF18">
    <property type="entry name" value="ZN(II)2CYS6 TRANSCRIPTION FACTOR (EUROFUNG)"/>
    <property type="match status" value="1"/>
</dbReference>
<sequence>MPPTRDLSSVQEEISLLFYQGKTNNQITEQINQILIEQGKPCVCKRTIQTYLTAQGFSRSIDLNALQEDVAELRERGEKVADILRQVNQSLVEAGRLPISERSLNIQIKRWGLTSRRKTRACDYCHARSIKCQTKLGDYSSCQNCIRFAQPCTYERKPQKRGAKPRNPGTASQNDARNRRVSTLENKLARRHEASDGQHVNSSWQAPFIASQAVIMDLTELYFEIVYPIFPFFHQPSFLRRISRANYTTDRALFAVTMAVCALVSSRIRDGAITNPKWDLDPLREPGPEVFYAEAKKQLASFEMVATLNVLRTHAILAITAIQNGNLREMRWHLGTYQTLVAVDGLHDEANWPSGIGVIEREERRRLFWSIYTLDIFTSSVCGGVVRSREEQCNVLYPAEIEDEFINDNSDIPQTVTSPDDMTPSSRDRPSLKVQSDCWLSGWNFITDLYRILEHALTKFRNFRPRKHGRSFLHDIFQDNSTLTEASVRDTVLQMYINLPPCFKETPEMTYDIKKDRVSFQAANISGSVQLLRIVLCVAGDTSIEDRCRVASDVVDALVSIPMPYSLAISTPLLHHLSGIGAILGSVFEEPLSETDYNRIRSIILLMAQLLEKMEAIQHASGASEKLKSLVARIDEYMNTQRHWGSTVHHQIGDGATGAQLPLGLAGDGAQTGYGQMETGIPEWSIQLPPDLLGDLTWEFDLAPWWT</sequence>
<dbReference type="Proteomes" id="UP000078397">
    <property type="component" value="Unassembled WGS sequence"/>
</dbReference>
<evidence type="ECO:0000256" key="2">
    <source>
        <dbReference type="ARBA" id="ARBA00023242"/>
    </source>
</evidence>